<dbReference type="Proteomes" id="UP000051861">
    <property type="component" value="Unassembled WGS sequence"/>
</dbReference>
<evidence type="ECO:0008006" key="4">
    <source>
        <dbReference type="Google" id="ProtNLM"/>
    </source>
</evidence>
<evidence type="ECO:0000313" key="2">
    <source>
        <dbReference type="EMBL" id="KPJ66507.1"/>
    </source>
</evidence>
<reference evidence="2 3" key="1">
    <citation type="journal article" date="2015" name="Microbiome">
        <title>Genomic resolution of linkages in carbon, nitrogen, and sulfur cycling among widespread estuary sediment bacteria.</title>
        <authorList>
            <person name="Baker B.J."/>
            <person name="Lazar C.S."/>
            <person name="Teske A.P."/>
            <person name="Dick G.J."/>
        </authorList>
    </citation>
    <scope>NUCLEOTIDE SEQUENCE [LARGE SCALE GENOMIC DNA]</scope>
    <source>
        <strain evidence="2">DG_54_3</strain>
    </source>
</reference>
<evidence type="ECO:0000256" key="1">
    <source>
        <dbReference type="SAM" id="SignalP"/>
    </source>
</evidence>
<protein>
    <recommendedName>
        <fullName evidence="4">Outer membrane protein beta-barrel domain-containing protein</fullName>
    </recommendedName>
</protein>
<keyword evidence="1" id="KW-0732">Signal</keyword>
<accession>A0A0S7XWG3</accession>
<name>A0A0S7XWG3_UNCSA</name>
<organism evidence="2 3">
    <name type="scientific">candidate division WOR-1 bacterium DG_54_3</name>
    <dbReference type="NCBI Taxonomy" id="1703775"/>
    <lineage>
        <taxon>Bacteria</taxon>
        <taxon>Bacillati</taxon>
        <taxon>Saganbacteria</taxon>
    </lineage>
</organism>
<dbReference type="EMBL" id="LIZX01000079">
    <property type="protein sequence ID" value="KPJ66507.1"/>
    <property type="molecule type" value="Genomic_DNA"/>
</dbReference>
<gene>
    <name evidence="2" type="ORF">AMJ44_08270</name>
</gene>
<feature type="chain" id="PRO_5006640313" description="Outer membrane protein beta-barrel domain-containing protein" evidence="1">
    <location>
        <begin position="24"/>
        <end position="288"/>
    </location>
</feature>
<evidence type="ECO:0000313" key="3">
    <source>
        <dbReference type="Proteomes" id="UP000051861"/>
    </source>
</evidence>
<feature type="signal peptide" evidence="1">
    <location>
        <begin position="1"/>
        <end position="23"/>
    </location>
</feature>
<dbReference type="AlphaFoldDB" id="A0A0S7XWG3"/>
<comment type="caution">
    <text evidence="2">The sequence shown here is derived from an EMBL/GenBank/DDBJ whole genome shotgun (WGS) entry which is preliminary data.</text>
</comment>
<proteinExistence type="predicted"/>
<sequence>MLVRFLKLWLIALVFLSLTLVAAADEITTKGEEDDNGKLLEIYHSPTISLCYGLSKNRLKDLNRQFADPGLAEIRLGFSSKEPEYDPENIFKYDFVYFSVTNISTDLGGESDNGKIKTDLWRLGLGRENGYGYGLGKSSITLYNSSGPGWSELKVKDDELLPSDSALLSLWDDSFRFGIRREGGVKIQFMPVLSLDAGYERAVVFSRFVFWKALLSMALEDGAHFLLDEFIDQIGESSPYAVPVVNFFLKNGLSYSIYELRKDKMNWPFDSAPPLCTDSFKFGLSFVF</sequence>